<keyword evidence="3" id="KW-1185">Reference proteome</keyword>
<evidence type="ECO:0000313" key="3">
    <source>
        <dbReference type="Proteomes" id="UP000694867"/>
    </source>
</evidence>
<feature type="region of interest" description="Disordered" evidence="1">
    <location>
        <begin position="583"/>
        <end position="605"/>
    </location>
</feature>
<feature type="region of interest" description="Disordered" evidence="1">
    <location>
        <begin position="787"/>
        <end position="812"/>
    </location>
</feature>
<feature type="compositionally biased region" description="Pro residues" evidence="1">
    <location>
        <begin position="264"/>
        <end position="275"/>
    </location>
</feature>
<dbReference type="RefSeq" id="XP_028967719.1">
    <property type="nucleotide sequence ID" value="XM_029111886.1"/>
</dbReference>
<feature type="compositionally biased region" description="Polar residues" evidence="1">
    <location>
        <begin position="509"/>
        <end position="545"/>
    </location>
</feature>
<accession>A0AAJ7SFU3</accession>
<dbReference type="KEGG" id="goe:100898134"/>
<evidence type="ECO:0000256" key="1">
    <source>
        <dbReference type="SAM" id="MobiDB-lite"/>
    </source>
</evidence>
<feature type="region of interest" description="Disordered" evidence="1">
    <location>
        <begin position="113"/>
        <end position="133"/>
    </location>
</feature>
<name>A0AAJ7SFU3_9ACAR</name>
<feature type="domain" description="Suppressor APC" evidence="2">
    <location>
        <begin position="37"/>
        <end position="110"/>
    </location>
</feature>
<sequence length="812" mass="89197">MGRHSSTSSCASALTNGPGPPTMPSPGPPSYPGPYDGLPAKFVQSMKTLFDILDEKGSGLVPLRDIETRWAKQANAQVLDNLRNVAAQNKGQLLSFDRFCSALKMALLAESPKSSCNNSVSSVTSGSSQNPVSQRNILLDHGKVSDTSFAPTRAASEPPNTSDTLSNQGDLNPAVPKLNVSFENLLETPTQSKLPPRKPFSPSTTHHTQPQQQQQQQQTGHQRTAILPPSSSMVRPPSGVKVLGRPSGASGLSANTPSHIGNRIPPPGRLGPPPQSNIRRIVRPSGGPIESSKFQVTPVPTNPEGRSRTPDNFLENSATHTQRAIKPPMTRSVSSIAETMPKSMNEAANRSPFSMSSMQGQNQVLLPPAKSSFPAVAPPAARRAYSVMHEIHNQGHHHNHNHHHHATHLNHQDQYLQQYSQGKWEPSQACQKLRSLFVGDFQGRFLEMVPYTSEFPPLQSSTSAMMAPIQTDQVHTANKVSLGSAIHRGNTAAKTQIAHLPRFIPQPSAPNFNHSPQSQMSGSAPMHQSTPSPTATSVPNSQPQAALVRNPNSRELNAMVRAVPCQSSTANVQQTQQVPMRQMATPLQTPGGSKPEKPPRRREPRRHTLAHGIEYGTIRRLKLLEQERDVLQKGLQAVERAKDWYLRQLSLLQEKLRAPVPAHGAPEYSTDAHEERLRFQMARILDVNQHLAALVDSGDKPSFPLHMNLALLNINVNQNSLQTQNQTQVIHTSSFDIKISPGEAKRLREHNLKLSSDLEKRQELIAQLEAEKTQLVRELFASKAQQQQQQQQQQQAQRYRSQGPNTADTTLM</sequence>
<dbReference type="GeneID" id="100898134"/>
<gene>
    <name evidence="4" type="primary">LOC100898134</name>
</gene>
<dbReference type="PANTHER" id="PTHR14907">
    <property type="entry name" value="FI14130P"/>
    <property type="match status" value="1"/>
</dbReference>
<dbReference type="Gene3D" id="1.10.287.450">
    <property type="entry name" value="Helix hairpin bin"/>
    <property type="match status" value="1"/>
</dbReference>
<proteinExistence type="predicted"/>
<organism evidence="3 4">
    <name type="scientific">Galendromus occidentalis</name>
    <name type="common">western predatory mite</name>
    <dbReference type="NCBI Taxonomy" id="34638"/>
    <lineage>
        <taxon>Eukaryota</taxon>
        <taxon>Metazoa</taxon>
        <taxon>Ecdysozoa</taxon>
        <taxon>Arthropoda</taxon>
        <taxon>Chelicerata</taxon>
        <taxon>Arachnida</taxon>
        <taxon>Acari</taxon>
        <taxon>Parasitiformes</taxon>
        <taxon>Mesostigmata</taxon>
        <taxon>Gamasina</taxon>
        <taxon>Phytoseioidea</taxon>
        <taxon>Phytoseiidae</taxon>
        <taxon>Typhlodrominae</taxon>
        <taxon>Galendromus</taxon>
    </lineage>
</organism>
<feature type="region of interest" description="Disordered" evidence="1">
    <location>
        <begin position="503"/>
        <end position="545"/>
    </location>
</feature>
<feature type="compositionally biased region" description="Polar residues" evidence="1">
    <location>
        <begin position="250"/>
        <end position="259"/>
    </location>
</feature>
<feature type="compositionally biased region" description="Pro residues" evidence="1">
    <location>
        <begin position="18"/>
        <end position="32"/>
    </location>
</feature>
<feature type="compositionally biased region" description="Low complexity" evidence="1">
    <location>
        <begin position="787"/>
        <end position="797"/>
    </location>
</feature>
<dbReference type="Pfam" id="PF11414">
    <property type="entry name" value="Suppressor_APC"/>
    <property type="match status" value="1"/>
</dbReference>
<dbReference type="PANTHER" id="PTHR14907:SF2">
    <property type="entry name" value="SUPPRESSOR APC DOMAIN-CONTAINING PROTEIN 2"/>
    <property type="match status" value="1"/>
</dbReference>
<evidence type="ECO:0000259" key="2">
    <source>
        <dbReference type="Pfam" id="PF25825"/>
    </source>
</evidence>
<evidence type="ECO:0000313" key="4">
    <source>
        <dbReference type="RefSeq" id="XP_028967719.1"/>
    </source>
</evidence>
<dbReference type="AlphaFoldDB" id="A0AAJ7SFU3"/>
<feature type="compositionally biased region" description="Polar residues" evidence="1">
    <location>
        <begin position="798"/>
        <end position="812"/>
    </location>
</feature>
<dbReference type="Proteomes" id="UP000694867">
    <property type="component" value="Unplaced"/>
</dbReference>
<feature type="compositionally biased region" description="Low complexity" evidence="1">
    <location>
        <begin position="204"/>
        <end position="222"/>
    </location>
</feature>
<feature type="compositionally biased region" description="Polar residues" evidence="1">
    <location>
        <begin position="1"/>
        <end position="15"/>
    </location>
</feature>
<feature type="region of interest" description="Disordered" evidence="1">
    <location>
        <begin position="1"/>
        <end position="36"/>
    </location>
</feature>
<protein>
    <submittedName>
        <fullName evidence="4">Uncharacterized protein LOC100898134</fullName>
    </submittedName>
</protein>
<dbReference type="InterPro" id="IPR026828">
    <property type="entry name" value="SAPC2_1/2"/>
</dbReference>
<dbReference type="InterPro" id="IPR057953">
    <property type="entry name" value="SAPC2_N"/>
</dbReference>
<dbReference type="Pfam" id="PF25825">
    <property type="entry name" value="SAPC2_N"/>
    <property type="match status" value="1"/>
</dbReference>
<feature type="region of interest" description="Disordered" evidence="1">
    <location>
        <begin position="188"/>
        <end position="331"/>
    </location>
</feature>
<feature type="compositionally biased region" description="Polar residues" evidence="1">
    <location>
        <begin position="158"/>
        <end position="170"/>
    </location>
</feature>
<feature type="region of interest" description="Disordered" evidence="1">
    <location>
        <begin position="148"/>
        <end position="175"/>
    </location>
</feature>
<reference evidence="4" key="1">
    <citation type="submission" date="2025-08" db="UniProtKB">
        <authorList>
            <consortium name="RefSeq"/>
        </authorList>
    </citation>
    <scope>IDENTIFICATION</scope>
</reference>